<feature type="domain" description="J" evidence="2">
    <location>
        <begin position="149"/>
        <end position="219"/>
    </location>
</feature>
<dbReference type="PROSITE" id="PS00636">
    <property type="entry name" value="DNAJ_1"/>
    <property type="match status" value="1"/>
</dbReference>
<keyword evidence="4" id="KW-1185">Reference proteome</keyword>
<dbReference type="SUPFAM" id="SSF46565">
    <property type="entry name" value="Chaperone J-domain"/>
    <property type="match status" value="1"/>
</dbReference>
<dbReference type="PANTHER" id="PTHR24075">
    <property type="entry name" value="SEC63 DOMAIN-CONTAINING"/>
    <property type="match status" value="1"/>
</dbReference>
<name>X6NSR8_RETFI</name>
<dbReference type="GO" id="GO:0031207">
    <property type="term" value="C:Sec62/Sec63 complex"/>
    <property type="evidence" value="ECO:0007669"/>
    <property type="project" value="TreeGrafter"/>
</dbReference>
<gene>
    <name evidence="3" type="ORF">RFI_08080</name>
</gene>
<dbReference type="PANTHER" id="PTHR24075:SF0">
    <property type="entry name" value="TRANSLOCATION PROTEIN SEC63 HOMOLOG"/>
    <property type="match status" value="1"/>
</dbReference>
<evidence type="ECO:0000259" key="2">
    <source>
        <dbReference type="PROSITE" id="PS50076"/>
    </source>
</evidence>
<evidence type="ECO:0000313" key="4">
    <source>
        <dbReference type="Proteomes" id="UP000023152"/>
    </source>
</evidence>
<dbReference type="InterPro" id="IPR036869">
    <property type="entry name" value="J_dom_sf"/>
</dbReference>
<comment type="caution">
    <text evidence="3">The sequence shown here is derived from an EMBL/GenBank/DDBJ whole genome shotgun (WGS) entry which is preliminary data.</text>
</comment>
<dbReference type="OrthoDB" id="10250354at2759"/>
<dbReference type="InterPro" id="IPR001623">
    <property type="entry name" value="DnaJ_domain"/>
</dbReference>
<accession>X6NSR8</accession>
<feature type="transmembrane region" description="Helical" evidence="1">
    <location>
        <begin position="244"/>
        <end position="265"/>
    </location>
</feature>
<feature type="transmembrane region" description="Helical" evidence="1">
    <location>
        <begin position="12"/>
        <end position="28"/>
    </location>
</feature>
<feature type="non-terminal residue" evidence="3">
    <location>
        <position position="276"/>
    </location>
</feature>
<dbReference type="InterPro" id="IPR018253">
    <property type="entry name" value="DnaJ_domain_CS"/>
</dbReference>
<dbReference type="Pfam" id="PF00226">
    <property type="entry name" value="DnaJ"/>
    <property type="match status" value="1"/>
</dbReference>
<evidence type="ECO:0000256" key="1">
    <source>
        <dbReference type="SAM" id="Phobius"/>
    </source>
</evidence>
<dbReference type="PRINTS" id="PR00625">
    <property type="entry name" value="JDOMAIN"/>
</dbReference>
<organism evidence="3 4">
    <name type="scientific">Reticulomyxa filosa</name>
    <dbReference type="NCBI Taxonomy" id="46433"/>
    <lineage>
        <taxon>Eukaryota</taxon>
        <taxon>Sar</taxon>
        <taxon>Rhizaria</taxon>
        <taxon>Retaria</taxon>
        <taxon>Foraminifera</taxon>
        <taxon>Monothalamids</taxon>
        <taxon>Reticulomyxidae</taxon>
        <taxon>Reticulomyxa</taxon>
    </lineage>
</organism>
<dbReference type="GO" id="GO:0008320">
    <property type="term" value="F:protein transmembrane transporter activity"/>
    <property type="evidence" value="ECO:0007669"/>
    <property type="project" value="TreeGrafter"/>
</dbReference>
<proteinExistence type="predicted"/>
<dbReference type="AlphaFoldDB" id="X6NSR8"/>
<dbReference type="SMART" id="SM00271">
    <property type="entry name" value="DnaJ"/>
    <property type="match status" value="1"/>
</dbReference>
<keyword evidence="1" id="KW-0472">Membrane</keyword>
<keyword evidence="1" id="KW-1133">Transmembrane helix</keyword>
<sequence>MAFEVFDDVAFYWFGQVLLGIFLIPLTIKKVRSLFGQKKRTVRTHPVVKNIPDYIPTQKLVEDETENRFSLSNIFFLALWGFKEVSNSKITINNNNNKGSLFECRDIRTCINFNPVLKTPSNLQWVDTSYNKRIKQQQNPPPFFFFFEKKFETLSEPHRSHKRTGATLDVIKRAYYKQSLIYHPDVNKSPDAAEKFILITKAYETLTNEETREKYEKYGNPDGYQGTHVTIGLPAILTRKENELIILVVYFAVLILLVGIAWFWWKQTDKFHKSGF</sequence>
<protein>
    <recommendedName>
        <fullName evidence="2">J domain-containing protein</fullName>
    </recommendedName>
</protein>
<reference evidence="3 4" key="1">
    <citation type="journal article" date="2013" name="Curr. Biol.">
        <title>The Genome of the Foraminiferan Reticulomyxa filosa.</title>
        <authorList>
            <person name="Glockner G."/>
            <person name="Hulsmann N."/>
            <person name="Schleicher M."/>
            <person name="Noegel A.A."/>
            <person name="Eichinger L."/>
            <person name="Gallinger C."/>
            <person name="Pawlowski J."/>
            <person name="Sierra R."/>
            <person name="Euteneuer U."/>
            <person name="Pillet L."/>
            <person name="Moustafa A."/>
            <person name="Platzer M."/>
            <person name="Groth M."/>
            <person name="Szafranski K."/>
            <person name="Schliwa M."/>
        </authorList>
    </citation>
    <scope>NUCLEOTIDE SEQUENCE [LARGE SCALE GENOMIC DNA]</scope>
</reference>
<dbReference type="Proteomes" id="UP000023152">
    <property type="component" value="Unassembled WGS sequence"/>
</dbReference>
<keyword evidence="1" id="KW-0812">Transmembrane</keyword>
<dbReference type="GO" id="GO:0003723">
    <property type="term" value="F:RNA binding"/>
    <property type="evidence" value="ECO:0007669"/>
    <property type="project" value="TreeGrafter"/>
</dbReference>
<dbReference type="GO" id="GO:0006620">
    <property type="term" value="P:post-translational protein targeting to endoplasmic reticulum membrane"/>
    <property type="evidence" value="ECO:0007669"/>
    <property type="project" value="TreeGrafter"/>
</dbReference>
<dbReference type="EMBL" id="ASPP01006290">
    <property type="protein sequence ID" value="ETO29046.1"/>
    <property type="molecule type" value="Genomic_DNA"/>
</dbReference>
<evidence type="ECO:0000313" key="3">
    <source>
        <dbReference type="EMBL" id="ETO29046.1"/>
    </source>
</evidence>
<dbReference type="CDD" id="cd06257">
    <property type="entry name" value="DnaJ"/>
    <property type="match status" value="1"/>
</dbReference>
<dbReference type="Gene3D" id="1.10.287.110">
    <property type="entry name" value="DnaJ domain"/>
    <property type="match status" value="1"/>
</dbReference>
<dbReference type="GO" id="GO:0006614">
    <property type="term" value="P:SRP-dependent cotranslational protein targeting to membrane"/>
    <property type="evidence" value="ECO:0007669"/>
    <property type="project" value="TreeGrafter"/>
</dbReference>
<dbReference type="PROSITE" id="PS50076">
    <property type="entry name" value="DNAJ_2"/>
    <property type="match status" value="1"/>
</dbReference>